<proteinExistence type="predicted"/>
<evidence type="ECO:0000259" key="5">
    <source>
        <dbReference type="Pfam" id="PF00296"/>
    </source>
</evidence>
<dbReference type="GO" id="GO:0046306">
    <property type="term" value="P:alkanesulfonate catabolic process"/>
    <property type="evidence" value="ECO:0007669"/>
    <property type="project" value="TreeGrafter"/>
</dbReference>
<evidence type="ECO:0000256" key="1">
    <source>
        <dbReference type="ARBA" id="ARBA00022630"/>
    </source>
</evidence>
<keyword evidence="4" id="KW-0503">Monooxygenase</keyword>
<dbReference type="SUPFAM" id="SSF51679">
    <property type="entry name" value="Bacterial luciferase-like"/>
    <property type="match status" value="1"/>
</dbReference>
<dbReference type="AlphaFoldDB" id="A0A562E5L2"/>
<dbReference type="RefSeq" id="WP_088898553.1">
    <property type="nucleotide sequence ID" value="NZ_VLJT01000017.1"/>
</dbReference>
<dbReference type="InterPro" id="IPR036661">
    <property type="entry name" value="Luciferase-like_sf"/>
</dbReference>
<evidence type="ECO:0000256" key="3">
    <source>
        <dbReference type="ARBA" id="ARBA00023002"/>
    </source>
</evidence>
<dbReference type="InterPro" id="IPR011251">
    <property type="entry name" value="Luciferase-like_dom"/>
</dbReference>
<protein>
    <submittedName>
        <fullName evidence="6">Putative F420-dependent oxidoreductase</fullName>
    </submittedName>
</protein>
<accession>A0A562E5L2</accession>
<sequence length="297" mass="32436">MPTIGLCTYGITPLDALELARTADELGFDALWLGEHVLHPTSYTSDHPSTGTRQHHSGPIVDDTTELTDPLALHAAIAAVTERLKLGTAVHVTALRHPLHTARTTITLQELSGGRLLFGVGAGWLAEEFAALDVPFAGRFSRTDECVEILRKAWAGESFSHEGSHYRFDEVRLHPRAVAVPVVYGGNGPRALDRAARLGDAWISSGTPTFEEAVELVGVLRRHRTETCGNAEFPCYVRVEVTEATTAADLERYRDRGLDDLVVWADAGWRGATVAERRENLAALADRLGVRSPAYLR</sequence>
<dbReference type="NCBIfam" id="TIGR03619">
    <property type="entry name" value="F420_Rv2161c"/>
    <property type="match status" value="1"/>
</dbReference>
<dbReference type="Pfam" id="PF00296">
    <property type="entry name" value="Bac_luciferase"/>
    <property type="match status" value="1"/>
</dbReference>
<dbReference type="InterPro" id="IPR050172">
    <property type="entry name" value="SsuD_RutA_monooxygenase"/>
</dbReference>
<evidence type="ECO:0000256" key="2">
    <source>
        <dbReference type="ARBA" id="ARBA00022643"/>
    </source>
</evidence>
<dbReference type="Gene3D" id="3.20.20.30">
    <property type="entry name" value="Luciferase-like domain"/>
    <property type="match status" value="1"/>
</dbReference>
<dbReference type="InterPro" id="IPR019921">
    <property type="entry name" value="Lucif-like_OxRdtase_Rv2161c"/>
</dbReference>
<keyword evidence="2" id="KW-0288">FMN</keyword>
<evidence type="ECO:0000256" key="4">
    <source>
        <dbReference type="ARBA" id="ARBA00023033"/>
    </source>
</evidence>
<comment type="caution">
    <text evidence="6">The sequence shown here is derived from an EMBL/GenBank/DDBJ whole genome shotgun (WGS) entry which is preliminary data.</text>
</comment>
<reference evidence="6 7" key="1">
    <citation type="submission" date="2019-07" db="EMBL/GenBank/DDBJ databases">
        <title>Genome sequencing of lignin-degrading bacterial isolates.</title>
        <authorList>
            <person name="Gladden J."/>
        </authorList>
    </citation>
    <scope>NUCLEOTIDE SEQUENCE [LARGE SCALE GENOMIC DNA]</scope>
    <source>
        <strain evidence="6 7">J45</strain>
    </source>
</reference>
<keyword evidence="3" id="KW-0560">Oxidoreductase</keyword>
<evidence type="ECO:0000313" key="7">
    <source>
        <dbReference type="Proteomes" id="UP000317573"/>
    </source>
</evidence>
<organism evidence="6 7">
    <name type="scientific">Rhodococcus rhodochrous J45</name>
    <dbReference type="NCBI Taxonomy" id="935266"/>
    <lineage>
        <taxon>Bacteria</taxon>
        <taxon>Bacillati</taxon>
        <taxon>Actinomycetota</taxon>
        <taxon>Actinomycetes</taxon>
        <taxon>Mycobacteriales</taxon>
        <taxon>Nocardiaceae</taxon>
        <taxon>Rhodococcus</taxon>
    </lineage>
</organism>
<gene>
    <name evidence="6" type="ORF">L618_000200001280</name>
</gene>
<feature type="domain" description="Luciferase-like" evidence="5">
    <location>
        <begin position="12"/>
        <end position="282"/>
    </location>
</feature>
<name>A0A562E5L2_RHORH</name>
<dbReference type="Proteomes" id="UP000317573">
    <property type="component" value="Unassembled WGS sequence"/>
</dbReference>
<evidence type="ECO:0000313" key="6">
    <source>
        <dbReference type="EMBL" id="TWH17047.1"/>
    </source>
</evidence>
<dbReference type="PANTHER" id="PTHR42847:SF4">
    <property type="entry name" value="ALKANESULFONATE MONOOXYGENASE-RELATED"/>
    <property type="match status" value="1"/>
</dbReference>
<keyword evidence="1" id="KW-0285">Flavoprotein</keyword>
<dbReference type="PANTHER" id="PTHR42847">
    <property type="entry name" value="ALKANESULFONATE MONOOXYGENASE"/>
    <property type="match status" value="1"/>
</dbReference>
<dbReference type="EMBL" id="VLJT01000017">
    <property type="protein sequence ID" value="TWH17047.1"/>
    <property type="molecule type" value="Genomic_DNA"/>
</dbReference>
<dbReference type="GO" id="GO:0008726">
    <property type="term" value="F:alkanesulfonate monooxygenase activity"/>
    <property type="evidence" value="ECO:0007669"/>
    <property type="project" value="TreeGrafter"/>
</dbReference>